<dbReference type="AlphaFoldDB" id="E7AD63"/>
<dbReference type="EMBL" id="FQ670179">
    <property type="protein sequence ID" value="CBY82328.1"/>
    <property type="molecule type" value="Genomic_DNA"/>
</dbReference>
<dbReference type="HOGENOM" id="CLU_009583_27_5_7"/>
<dbReference type="GO" id="GO:0009103">
    <property type="term" value="P:lipopolysaccharide biosynthetic process"/>
    <property type="evidence" value="ECO:0007669"/>
    <property type="project" value="TreeGrafter"/>
</dbReference>
<keyword evidence="4" id="KW-1185">Reference proteome</keyword>
<dbReference type="Gene3D" id="3.40.50.2000">
    <property type="entry name" value="Glycogen Phosphorylase B"/>
    <property type="match status" value="1"/>
</dbReference>
<reference evidence="3 4" key="1">
    <citation type="journal article" date="2011" name="Genome Biol. Evol.">
        <title>Comparative whole genome sequence analysis of the carcinogenic bacterial model pathogen Helicobacter felis.</title>
        <authorList>
            <person name="Arnold I.C."/>
            <person name="Zigova Z."/>
            <person name="Holden M."/>
            <person name="Lawley T.D."/>
            <person name="Rad R."/>
            <person name="Dougan G."/>
            <person name="Falkow S."/>
            <person name="Bentley S.D."/>
            <person name="Muller A."/>
        </authorList>
    </citation>
    <scope>NUCLEOTIDE SEQUENCE [LARGE SCALE GENOMIC DNA]</scope>
    <source>
        <strain evidence="4">ATCC 49179 / CCUG 28539 / NCTC 12436 / CS1</strain>
    </source>
</reference>
<feature type="domain" description="Glycosyl transferase family 1" evidence="2">
    <location>
        <begin position="213"/>
        <end position="364"/>
    </location>
</feature>
<dbReference type="eggNOG" id="COG0438">
    <property type="taxonomic scope" value="Bacteria"/>
</dbReference>
<dbReference type="InterPro" id="IPR001296">
    <property type="entry name" value="Glyco_trans_1"/>
</dbReference>
<dbReference type="SUPFAM" id="SSF53756">
    <property type="entry name" value="UDP-Glycosyltransferase/glycogen phosphorylase"/>
    <property type="match status" value="1"/>
</dbReference>
<accession>E7AD63</accession>
<protein>
    <submittedName>
        <fullName evidence="3">Glycosyl transferase, group 1 family</fullName>
    </submittedName>
</protein>
<dbReference type="KEGG" id="hfe:HFELIS_02440"/>
<evidence type="ECO:0000313" key="4">
    <source>
        <dbReference type="Proteomes" id="UP000007934"/>
    </source>
</evidence>
<dbReference type="Pfam" id="PF00534">
    <property type="entry name" value="Glycos_transf_1"/>
    <property type="match status" value="1"/>
</dbReference>
<dbReference type="STRING" id="936155.HFELIS_02440"/>
<name>E7AD63_HELFC</name>
<organism evidence="3 4">
    <name type="scientific">Helicobacter felis (strain ATCC 49179 / CCUG 28539 / NCTC 12436 / CS1)</name>
    <dbReference type="NCBI Taxonomy" id="936155"/>
    <lineage>
        <taxon>Bacteria</taxon>
        <taxon>Pseudomonadati</taxon>
        <taxon>Campylobacterota</taxon>
        <taxon>Epsilonproteobacteria</taxon>
        <taxon>Campylobacterales</taxon>
        <taxon>Helicobacteraceae</taxon>
        <taxon>Helicobacter</taxon>
    </lineage>
</organism>
<keyword evidence="1 3" id="KW-0808">Transferase</keyword>
<dbReference type="RefSeq" id="WP_013468700.1">
    <property type="nucleotide sequence ID" value="NC_014810.2"/>
</dbReference>
<dbReference type="PANTHER" id="PTHR46401">
    <property type="entry name" value="GLYCOSYLTRANSFERASE WBBK-RELATED"/>
    <property type="match status" value="1"/>
</dbReference>
<sequence>MKKIVVNASILLSDLTGIGFYTLTFIQALEKHFADRNDVELKLVADGVLYDNLSALQNRPHSNPHTGGFSFHKCLKYAQYVLTQPLYSYLKYKYIFPYLERRKYQHLPTFDLYIEPNFIAMPIRAKKTLGCIHDLPPCDKKGWVLSKDDERCWDLYVLPKMRCYDVAICFCQVVKKDILKTFKWSESRVHVIYHGLREYLDAPMEDLPSCLSQDFILVVGAKARRRNVHKLIEAFKLLPIPMQQRYQIVLTGAPNNLTDEDEEAYKQPFITNLHYVSDTILRTLYAHAKLLWWGSLAEGFGLPMLEAMQAGCVILASDVSCMPEILGDAGVYCNPYNAQDIAQAMQRALNDENLRQTCIARGFQRVRDFNVETSMQEHMKVVEKMLRE</sequence>
<dbReference type="Proteomes" id="UP000007934">
    <property type="component" value="Chromosome"/>
</dbReference>
<dbReference type="GO" id="GO:0016757">
    <property type="term" value="F:glycosyltransferase activity"/>
    <property type="evidence" value="ECO:0007669"/>
    <property type="project" value="InterPro"/>
</dbReference>
<evidence type="ECO:0000313" key="3">
    <source>
        <dbReference type="EMBL" id="CBY82328.1"/>
    </source>
</evidence>
<gene>
    <name evidence="3" type="ordered locus">Hfelis_02440</name>
</gene>
<dbReference type="GeneID" id="36134782"/>
<dbReference type="CDD" id="cd03809">
    <property type="entry name" value="GT4_MtfB-like"/>
    <property type="match status" value="1"/>
</dbReference>
<proteinExistence type="predicted"/>
<dbReference type="OrthoDB" id="9767517at2"/>
<dbReference type="PANTHER" id="PTHR46401:SF2">
    <property type="entry name" value="GLYCOSYLTRANSFERASE WBBK-RELATED"/>
    <property type="match status" value="1"/>
</dbReference>
<evidence type="ECO:0000256" key="1">
    <source>
        <dbReference type="ARBA" id="ARBA00022679"/>
    </source>
</evidence>
<evidence type="ECO:0000259" key="2">
    <source>
        <dbReference type="Pfam" id="PF00534"/>
    </source>
</evidence>